<name>A0A2H5FMF0_9GAMM</name>
<proteinExistence type="predicted"/>
<evidence type="ECO:0000313" key="1">
    <source>
        <dbReference type="EMBL" id="AUH72731.1"/>
    </source>
</evidence>
<protein>
    <submittedName>
        <fullName evidence="1">Uncharacterized protein</fullName>
    </submittedName>
</protein>
<keyword evidence="2" id="KW-1185">Reference proteome</keyword>
<dbReference type="EMBL" id="CP025491">
    <property type="protein sequence ID" value="AUH72731.1"/>
    <property type="molecule type" value="Genomic_DNA"/>
</dbReference>
<evidence type="ECO:0000313" key="2">
    <source>
        <dbReference type="Proteomes" id="UP000234343"/>
    </source>
</evidence>
<gene>
    <name evidence="1" type="ORF">CAB17_12250</name>
</gene>
<dbReference type="RefSeq" id="WP_101900336.1">
    <property type="nucleotide sequence ID" value="NZ_CP025491.2"/>
</dbReference>
<dbReference type="AlphaFoldDB" id="A0A2H5FMF0"/>
<dbReference type="KEGG" id="lsh:CAB17_12250"/>
<dbReference type="Proteomes" id="UP000234343">
    <property type="component" value="Chromosome"/>
</dbReference>
<sequence>MFMKFGMKTKKQSTNLKKQKFIANSLDGMQNRGISSYAFKAFNEEWNKPEKQRIAKAITMNTIVSTPHLSRVNTVQPLFPTGKKQHPSVVHAMGSTYGLPCAVDKIFAVCAEHYLLMRTAIGITRNPTPEIHEACCIIAGELGKELEKLDPKTLAAIFELGSNVAESRSKDVLDNQRLLIEILKNSQQVPPQKLFRVLEVVLSPLGMLANTYGGKFCKIAKAKQQGVDVEALDNFMKEIIMPSLKPFHVPYIKAPGSPYSHLQIEQYIHGAEISESELVTVNHFLECCEGKQENIPETPQLRSVKVLDPTGRTIQLHDHMNLPHFFDVSGTTGAVMQAAMGLLHKAGRSDLINTSEKTIQLGMVLVGCNFYKQGYHNYYEVLPALNWCNYHFWKENYVQLTPTELLHAVPHSLKECVDPSTLMASIIEDTMDLVTEHFDLHYELFKADLQAKAQQMQGLAFPTLNDSEPK</sequence>
<organism evidence="1 2">
    <name type="scientific">Legionella sainthelensi</name>
    <dbReference type="NCBI Taxonomy" id="28087"/>
    <lineage>
        <taxon>Bacteria</taxon>
        <taxon>Pseudomonadati</taxon>
        <taxon>Pseudomonadota</taxon>
        <taxon>Gammaproteobacteria</taxon>
        <taxon>Legionellales</taxon>
        <taxon>Legionellaceae</taxon>
        <taxon>Legionella</taxon>
    </lineage>
</organism>
<accession>A0A2H5FMF0</accession>
<reference evidence="1 2" key="1">
    <citation type="submission" date="2017-12" db="EMBL/GenBank/DDBJ databases">
        <title>Legionella sainthelensi LA01-117, whole genome sequence of a clinical isolate from New Zealand.</title>
        <authorList>
            <person name="Cree S.L."/>
            <person name="Slow S."/>
            <person name="Kennedy M.A."/>
            <person name="Murdoch D.R."/>
            <person name="Biggs P.J."/>
            <person name="Anderson T."/>
        </authorList>
    </citation>
    <scope>NUCLEOTIDE SEQUENCE [LARGE SCALE GENOMIC DNA]</scope>
    <source>
        <strain evidence="1 2">LA01-117</strain>
    </source>
</reference>